<sequence length="179" mass="18959">MAALPIALLPLVLAATTAPAPIVVRAQFEAPTDPARQQAVSYVPELVPIGTTARVRVVEAPSGTHVSLRISGLLPDRDYGAHVHTSPCGADPADAGPHYQHVPDPVQPSTDPAYANSANEVWLDFTTNHHGHGQVDTHVHWTPREGEARSIVLHDHHTSLTPGEAGTAGDRLACVNVPF</sequence>
<dbReference type="SUPFAM" id="SSF49329">
    <property type="entry name" value="Cu,Zn superoxide dismutase-like"/>
    <property type="match status" value="1"/>
</dbReference>
<keyword evidence="2" id="KW-0732">Signal</keyword>
<accession>A0A852ZNN3</accession>
<evidence type="ECO:0000256" key="2">
    <source>
        <dbReference type="SAM" id="SignalP"/>
    </source>
</evidence>
<dbReference type="Proteomes" id="UP000567795">
    <property type="component" value="Unassembled WGS sequence"/>
</dbReference>
<feature type="signal peptide" evidence="2">
    <location>
        <begin position="1"/>
        <end position="20"/>
    </location>
</feature>
<dbReference type="AlphaFoldDB" id="A0A852ZNN3"/>
<dbReference type="EMBL" id="JACBZD010000001">
    <property type="protein sequence ID" value="NYI03285.1"/>
    <property type="molecule type" value="Genomic_DNA"/>
</dbReference>
<feature type="chain" id="PRO_5039452966" evidence="2">
    <location>
        <begin position="21"/>
        <end position="179"/>
    </location>
</feature>
<evidence type="ECO:0000313" key="5">
    <source>
        <dbReference type="Proteomes" id="UP000567795"/>
    </source>
</evidence>
<dbReference type="InterPro" id="IPR001424">
    <property type="entry name" value="SOD_Cu_Zn_dom"/>
</dbReference>
<proteinExistence type="inferred from homology"/>
<comment type="caution">
    <text evidence="4">The sequence shown here is derived from an EMBL/GenBank/DDBJ whole genome shotgun (WGS) entry which is preliminary data.</text>
</comment>
<dbReference type="GO" id="GO:0004784">
    <property type="term" value="F:superoxide dismutase activity"/>
    <property type="evidence" value="ECO:0007669"/>
    <property type="project" value="UniProtKB-EC"/>
</dbReference>
<dbReference type="GO" id="GO:0046872">
    <property type="term" value="F:metal ion binding"/>
    <property type="evidence" value="ECO:0007669"/>
    <property type="project" value="InterPro"/>
</dbReference>
<feature type="domain" description="Superoxide dismutase copper/zinc binding" evidence="3">
    <location>
        <begin position="55"/>
        <end position="176"/>
    </location>
</feature>
<dbReference type="InterPro" id="IPR036423">
    <property type="entry name" value="SOD-like_Cu/Zn_dom_sf"/>
</dbReference>
<keyword evidence="5" id="KW-1185">Reference proteome</keyword>
<dbReference type="Pfam" id="PF00080">
    <property type="entry name" value="Sod_Cu"/>
    <property type="match status" value="1"/>
</dbReference>
<organism evidence="4 5">
    <name type="scientific">Allostreptomyces psammosilenae</name>
    <dbReference type="NCBI Taxonomy" id="1892865"/>
    <lineage>
        <taxon>Bacteria</taxon>
        <taxon>Bacillati</taxon>
        <taxon>Actinomycetota</taxon>
        <taxon>Actinomycetes</taxon>
        <taxon>Kitasatosporales</taxon>
        <taxon>Streptomycetaceae</taxon>
        <taxon>Allostreptomyces</taxon>
    </lineage>
</organism>
<name>A0A852ZNN3_9ACTN</name>
<keyword evidence="4" id="KW-0560">Oxidoreductase</keyword>
<comment type="similarity">
    <text evidence="1">Belongs to the Cu-Zn superoxide dismutase family.</text>
</comment>
<reference evidence="4 5" key="1">
    <citation type="submission" date="2020-07" db="EMBL/GenBank/DDBJ databases">
        <title>Sequencing the genomes of 1000 actinobacteria strains.</title>
        <authorList>
            <person name="Klenk H.-P."/>
        </authorList>
    </citation>
    <scope>NUCLEOTIDE SEQUENCE [LARGE SCALE GENOMIC DNA]</scope>
    <source>
        <strain evidence="4 5">DSM 42178</strain>
    </source>
</reference>
<evidence type="ECO:0000259" key="3">
    <source>
        <dbReference type="Pfam" id="PF00080"/>
    </source>
</evidence>
<dbReference type="Gene3D" id="2.60.40.200">
    <property type="entry name" value="Superoxide dismutase, copper/zinc binding domain"/>
    <property type="match status" value="1"/>
</dbReference>
<gene>
    <name evidence="4" type="ORF">FHU37_000228</name>
</gene>
<dbReference type="EC" id="1.15.1.1" evidence="4"/>
<evidence type="ECO:0000256" key="1">
    <source>
        <dbReference type="ARBA" id="ARBA00010457"/>
    </source>
</evidence>
<protein>
    <submittedName>
        <fullName evidence="4">Cu-Zn family superoxide dismutase</fullName>
        <ecNumber evidence="4">1.15.1.1</ecNumber>
    </submittedName>
</protein>
<evidence type="ECO:0000313" key="4">
    <source>
        <dbReference type="EMBL" id="NYI03285.1"/>
    </source>
</evidence>
<dbReference type="RefSeq" id="WP_179812362.1">
    <property type="nucleotide sequence ID" value="NZ_JACBZD010000001.1"/>
</dbReference>